<evidence type="ECO:0000256" key="6">
    <source>
        <dbReference type="ARBA" id="ARBA00023004"/>
    </source>
</evidence>
<comment type="caution">
    <text evidence="11">The sequence shown here is derived from an EMBL/GenBank/DDBJ whole genome shotgun (WGS) entry which is preliminary data.</text>
</comment>
<evidence type="ECO:0000313" key="12">
    <source>
        <dbReference type="Proteomes" id="UP000265520"/>
    </source>
</evidence>
<feature type="non-terminal residue" evidence="11">
    <location>
        <position position="1"/>
    </location>
</feature>
<sequence>DINEEWISDKTRFCYDGLKRQRLNDPMIRGPDGRFKPVNWREALSVVAEVAHQVKPEEIVGISGKLSDAESMIVLKDFLNRLGSNNVWGEGIGVNTNADLRSGYIMNTSIAGLEKADAFLLVGTQVYLSNLFW</sequence>
<dbReference type="Pfam" id="PF00384">
    <property type="entry name" value="Molybdopterin"/>
    <property type="match status" value="1"/>
</dbReference>
<dbReference type="FunFam" id="3.40.50.740:FF:000017">
    <property type="entry name" value="NADH-quinone oxidoreductase"/>
    <property type="match status" value="1"/>
</dbReference>
<dbReference type="Gene3D" id="3.40.50.740">
    <property type="match status" value="1"/>
</dbReference>
<keyword evidence="6" id="KW-0408">Iron</keyword>
<comment type="similarity">
    <text evidence="2">Belongs to the complex I 75 kDa subunit family.</text>
</comment>
<dbReference type="GO" id="GO:0046872">
    <property type="term" value="F:metal ion binding"/>
    <property type="evidence" value="ECO:0007669"/>
    <property type="project" value="UniProtKB-KW"/>
</dbReference>
<dbReference type="SUPFAM" id="SSF53706">
    <property type="entry name" value="Formate dehydrogenase/DMSO reductase, domains 1-3"/>
    <property type="match status" value="1"/>
</dbReference>
<dbReference type="GO" id="GO:0016491">
    <property type="term" value="F:oxidoreductase activity"/>
    <property type="evidence" value="ECO:0007669"/>
    <property type="project" value="InterPro"/>
</dbReference>
<keyword evidence="5" id="KW-1278">Translocase</keyword>
<dbReference type="InterPro" id="IPR050123">
    <property type="entry name" value="Prok_molybdopt-oxidoreductase"/>
</dbReference>
<feature type="domain" description="4Fe-4S Mo/W bis-MGD-type" evidence="10">
    <location>
        <begin position="1"/>
        <end position="22"/>
    </location>
</feature>
<dbReference type="PANTHER" id="PTHR43105">
    <property type="entry name" value="RESPIRATORY NITRATE REDUCTASE"/>
    <property type="match status" value="1"/>
</dbReference>
<dbReference type="PROSITE" id="PS51669">
    <property type="entry name" value="4FE4S_MOW_BIS_MGD"/>
    <property type="match status" value="1"/>
</dbReference>
<reference evidence="11 12" key="1">
    <citation type="journal article" date="2018" name="Front. Plant Sci.">
        <title>Red Clover (Trifolium pratense) and Zigzag Clover (T. medium) - A Picture of Genomic Similarities and Differences.</title>
        <authorList>
            <person name="Dluhosova J."/>
            <person name="Istvanek J."/>
            <person name="Nedelnik J."/>
            <person name="Repkova J."/>
        </authorList>
    </citation>
    <scope>NUCLEOTIDE SEQUENCE [LARGE SCALE GENOMIC DNA]</scope>
    <source>
        <strain evidence="12">cv. 10/8</strain>
        <tissue evidence="11">Leaf</tissue>
    </source>
</reference>
<keyword evidence="12" id="KW-1185">Reference proteome</keyword>
<comment type="cofactor">
    <cofactor evidence="9">
        <name>[2Fe-2S] cluster</name>
        <dbReference type="ChEBI" id="CHEBI:190135"/>
    </cofactor>
</comment>
<dbReference type="Pfam" id="PF22151">
    <property type="entry name" value="Fer4_NDSU1"/>
    <property type="match status" value="1"/>
</dbReference>
<dbReference type="Proteomes" id="UP000265520">
    <property type="component" value="Unassembled WGS sequence"/>
</dbReference>
<protein>
    <submittedName>
        <fullName evidence="11">NADH dehydrogenase (Ubiquinone) iron-sulfur protein</fullName>
    </submittedName>
</protein>
<evidence type="ECO:0000313" key="11">
    <source>
        <dbReference type="EMBL" id="MCI09598.1"/>
    </source>
</evidence>
<evidence type="ECO:0000256" key="9">
    <source>
        <dbReference type="ARBA" id="ARBA00034078"/>
    </source>
</evidence>
<keyword evidence="4" id="KW-0479">Metal-binding</keyword>
<dbReference type="GO" id="GO:0016020">
    <property type="term" value="C:membrane"/>
    <property type="evidence" value="ECO:0007669"/>
    <property type="project" value="TreeGrafter"/>
</dbReference>
<dbReference type="InterPro" id="IPR006963">
    <property type="entry name" value="Mopterin_OxRdtase_4Fe-4S_dom"/>
</dbReference>
<evidence type="ECO:0000256" key="4">
    <source>
        <dbReference type="ARBA" id="ARBA00022723"/>
    </source>
</evidence>
<evidence type="ECO:0000256" key="8">
    <source>
        <dbReference type="ARBA" id="ARBA00023027"/>
    </source>
</evidence>
<keyword evidence="11" id="KW-0830">Ubiquinone</keyword>
<dbReference type="InterPro" id="IPR006656">
    <property type="entry name" value="Mopterin_OxRdtase"/>
</dbReference>
<name>A0A392PBX9_9FABA</name>
<accession>A0A392PBX9</accession>
<evidence type="ECO:0000256" key="5">
    <source>
        <dbReference type="ARBA" id="ARBA00022967"/>
    </source>
</evidence>
<evidence type="ECO:0000256" key="7">
    <source>
        <dbReference type="ARBA" id="ARBA00023014"/>
    </source>
</evidence>
<dbReference type="Gene3D" id="3.40.228.10">
    <property type="entry name" value="Dimethylsulfoxide Reductase, domain 2"/>
    <property type="match status" value="1"/>
</dbReference>
<dbReference type="EMBL" id="LXQA010073244">
    <property type="protein sequence ID" value="MCI09598.1"/>
    <property type="molecule type" value="Genomic_DNA"/>
</dbReference>
<organism evidence="11 12">
    <name type="scientific">Trifolium medium</name>
    <dbReference type="NCBI Taxonomy" id="97028"/>
    <lineage>
        <taxon>Eukaryota</taxon>
        <taxon>Viridiplantae</taxon>
        <taxon>Streptophyta</taxon>
        <taxon>Embryophyta</taxon>
        <taxon>Tracheophyta</taxon>
        <taxon>Spermatophyta</taxon>
        <taxon>Magnoliopsida</taxon>
        <taxon>eudicotyledons</taxon>
        <taxon>Gunneridae</taxon>
        <taxon>Pentapetalae</taxon>
        <taxon>rosids</taxon>
        <taxon>fabids</taxon>
        <taxon>Fabales</taxon>
        <taxon>Fabaceae</taxon>
        <taxon>Papilionoideae</taxon>
        <taxon>50 kb inversion clade</taxon>
        <taxon>NPAAA clade</taxon>
        <taxon>Hologalegina</taxon>
        <taxon>IRL clade</taxon>
        <taxon>Trifolieae</taxon>
        <taxon>Trifolium</taxon>
    </lineage>
</organism>
<keyword evidence="7" id="KW-0411">Iron-sulfur</keyword>
<dbReference type="AlphaFoldDB" id="A0A392PBX9"/>
<evidence type="ECO:0000256" key="3">
    <source>
        <dbReference type="ARBA" id="ARBA00022485"/>
    </source>
</evidence>
<keyword evidence="8" id="KW-0520">NAD</keyword>
<dbReference type="GO" id="GO:0051539">
    <property type="term" value="F:4 iron, 4 sulfur cluster binding"/>
    <property type="evidence" value="ECO:0007669"/>
    <property type="project" value="UniProtKB-KW"/>
</dbReference>
<keyword evidence="3" id="KW-0004">4Fe-4S</keyword>
<evidence type="ECO:0000256" key="1">
    <source>
        <dbReference type="ARBA" id="ARBA00001966"/>
    </source>
</evidence>
<evidence type="ECO:0000259" key="10">
    <source>
        <dbReference type="PROSITE" id="PS51669"/>
    </source>
</evidence>
<comment type="cofactor">
    <cofactor evidence="1">
        <name>[4Fe-4S] cluster</name>
        <dbReference type="ChEBI" id="CHEBI:49883"/>
    </cofactor>
</comment>
<evidence type="ECO:0000256" key="2">
    <source>
        <dbReference type="ARBA" id="ARBA00005404"/>
    </source>
</evidence>
<proteinExistence type="inferred from homology"/>
<dbReference type="PANTHER" id="PTHR43105:SF13">
    <property type="entry name" value="NADH-UBIQUINONE OXIDOREDUCTASE 75 KDA SUBUNIT, MITOCHONDRIAL"/>
    <property type="match status" value="1"/>
</dbReference>